<evidence type="ECO:0000313" key="2">
    <source>
        <dbReference type="Proteomes" id="UP001454036"/>
    </source>
</evidence>
<name>A0AAV3NYH1_LITER</name>
<gene>
    <name evidence="1" type="ORF">LIER_35847</name>
</gene>
<dbReference type="AlphaFoldDB" id="A0AAV3NYH1"/>
<accession>A0AAV3NYH1</accession>
<organism evidence="1 2">
    <name type="scientific">Lithospermum erythrorhizon</name>
    <name type="common">Purple gromwell</name>
    <name type="synonym">Lithospermum officinale var. erythrorhizon</name>
    <dbReference type="NCBI Taxonomy" id="34254"/>
    <lineage>
        <taxon>Eukaryota</taxon>
        <taxon>Viridiplantae</taxon>
        <taxon>Streptophyta</taxon>
        <taxon>Embryophyta</taxon>
        <taxon>Tracheophyta</taxon>
        <taxon>Spermatophyta</taxon>
        <taxon>Magnoliopsida</taxon>
        <taxon>eudicotyledons</taxon>
        <taxon>Gunneridae</taxon>
        <taxon>Pentapetalae</taxon>
        <taxon>asterids</taxon>
        <taxon>lamiids</taxon>
        <taxon>Boraginales</taxon>
        <taxon>Boraginaceae</taxon>
        <taxon>Boraginoideae</taxon>
        <taxon>Lithospermeae</taxon>
        <taxon>Lithospermum</taxon>
    </lineage>
</organism>
<reference evidence="1 2" key="1">
    <citation type="submission" date="2024-01" db="EMBL/GenBank/DDBJ databases">
        <title>The complete chloroplast genome sequence of Lithospermum erythrorhizon: insights into the phylogenetic relationship among Boraginaceae species and the maternal lineages of purple gromwells.</title>
        <authorList>
            <person name="Okada T."/>
            <person name="Watanabe K."/>
        </authorList>
    </citation>
    <scope>NUCLEOTIDE SEQUENCE [LARGE SCALE GENOMIC DNA]</scope>
</reference>
<sequence length="202" mass="22620">MPFSDQLDAFHLPPGFKLPQLELYDGTRDQSSIYRSLSWPLQSPLVEYSHGGRQGGIHGLLQRSEIWEDEERFVGANAFDEESTHNSSQLEELKVGTGQPADLRETVLKKEGNVSPQILSVWERIQQDKGQSTRKTYKGTFPQRGMARCNQKASTYEPLGNTPLRVYVAENFEYGDREIDTAGALEGIQKGNGARKASGARF</sequence>
<protein>
    <submittedName>
        <fullName evidence="1">Uncharacterized protein</fullName>
    </submittedName>
</protein>
<keyword evidence="2" id="KW-1185">Reference proteome</keyword>
<comment type="caution">
    <text evidence="1">The sequence shown here is derived from an EMBL/GenBank/DDBJ whole genome shotgun (WGS) entry which is preliminary data.</text>
</comment>
<evidence type="ECO:0000313" key="1">
    <source>
        <dbReference type="EMBL" id="GAA0143998.1"/>
    </source>
</evidence>
<proteinExistence type="predicted"/>
<dbReference type="Proteomes" id="UP001454036">
    <property type="component" value="Unassembled WGS sequence"/>
</dbReference>
<dbReference type="EMBL" id="BAABME010016003">
    <property type="protein sequence ID" value="GAA0143998.1"/>
    <property type="molecule type" value="Genomic_DNA"/>
</dbReference>